<dbReference type="Proteomes" id="UP001164116">
    <property type="component" value="Chromosome"/>
</dbReference>
<feature type="domain" description="ApeA N-terminal" evidence="2">
    <location>
        <begin position="7"/>
        <end position="283"/>
    </location>
</feature>
<dbReference type="EMBL" id="CP112866">
    <property type="protein sequence ID" value="UZW20893.1"/>
    <property type="molecule type" value="Genomic_DNA"/>
</dbReference>
<organism evidence="3 4">
    <name type="scientific">Pseudomonas quebecensis</name>
    <dbReference type="NCBI Taxonomy" id="2995174"/>
    <lineage>
        <taxon>Bacteria</taxon>
        <taxon>Pseudomonadati</taxon>
        <taxon>Pseudomonadota</taxon>
        <taxon>Gammaproteobacteria</taxon>
        <taxon>Pseudomonadales</taxon>
        <taxon>Pseudomonadaceae</taxon>
        <taxon>Pseudomonas</taxon>
    </lineage>
</organism>
<sequence>MAVVQEHGYFWWSTEKVPDEHFAPEKAVPGYLEISDNGIVTLELLGFLDEDDHQLATLLAPSPPNGKAIQGILKASNNSVLLLDIEHDGGRSSASGISHQNFRAWRALVGRNRIEYKQNLSASGFSVNLKGFEDWLRLGNISSTRTKVGITAKANLIKAHSYDLKNAKVKINFFLQGDTFSAKRLRTLTIEEHAELDYLFNKDISIDDLQDKVSLISDLLTLLSGSSRSLEWPWIHIGRGKSRSRYQYFFGSTRNSSPPPKLHECWVDFPQVSETFGSLLQSWDDAQSRLGSGLQLFTGTLKSSSLHLEHKFANFIWGLEVLHRLKNPDALQSVEFKEKIDRIISNIIKTKDRKWLKERLQNAHEPSLQQRLKETINSLEINFETKSLEAFCKTCADLRNDLSHFGGQRTFPIYEDMIQALNEKSGALEFLYHAVVLKEIGVEIDIIKAFIFNGRHSYKYSQIYTRAGLIMEIKK</sequence>
<keyword evidence="4" id="KW-1185">Reference proteome</keyword>
<gene>
    <name evidence="3" type="ORF">OSC50_11330</name>
</gene>
<dbReference type="RefSeq" id="WP_266249498.1">
    <property type="nucleotide sequence ID" value="NZ_CP112866.1"/>
</dbReference>
<dbReference type="InterPro" id="IPR041229">
    <property type="entry name" value="HEPN_Apea"/>
</dbReference>
<evidence type="ECO:0000313" key="4">
    <source>
        <dbReference type="Proteomes" id="UP001164116"/>
    </source>
</evidence>
<evidence type="ECO:0000259" key="2">
    <source>
        <dbReference type="Pfam" id="PF18862"/>
    </source>
</evidence>
<evidence type="ECO:0008006" key="5">
    <source>
        <dbReference type="Google" id="ProtNLM"/>
    </source>
</evidence>
<accession>A0ABY6QQ76</accession>
<evidence type="ECO:0000259" key="1">
    <source>
        <dbReference type="Pfam" id="PF18739"/>
    </source>
</evidence>
<name>A0ABY6QQ76_9PSED</name>
<dbReference type="Pfam" id="PF18862">
    <property type="entry name" value="ApeA_NTD1"/>
    <property type="match status" value="1"/>
</dbReference>
<dbReference type="InterPro" id="IPR041223">
    <property type="entry name" value="ApeA_NTD"/>
</dbReference>
<evidence type="ECO:0000313" key="3">
    <source>
        <dbReference type="EMBL" id="UZW20893.1"/>
    </source>
</evidence>
<dbReference type="Pfam" id="PF18739">
    <property type="entry name" value="HEPN_Apea"/>
    <property type="match status" value="1"/>
</dbReference>
<reference evidence="3" key="1">
    <citation type="submission" date="2022-11" db="EMBL/GenBank/DDBJ databases">
        <title>Taxonomic description of a new Pseudomonas species.</title>
        <authorList>
            <person name="Tambong J.T."/>
        </authorList>
    </citation>
    <scope>NUCLEOTIDE SEQUENCE</scope>
    <source>
        <strain evidence="3">S1Bt42</strain>
    </source>
</reference>
<feature type="domain" description="Apea-like HEPN" evidence="1">
    <location>
        <begin position="316"/>
        <end position="443"/>
    </location>
</feature>
<protein>
    <recommendedName>
        <fullName evidence="5">ApeA N-terminal domain-containing protein</fullName>
    </recommendedName>
</protein>
<proteinExistence type="predicted"/>